<dbReference type="Proteomes" id="UP000197424">
    <property type="component" value="Chromosome"/>
</dbReference>
<name>A0A248LHU2_9NEIS</name>
<sequence>MSKNLTEFFVDLIYEIEKSIRNNLARNWQSFLNLFMPITFMQNQKVR</sequence>
<gene>
    <name evidence="1" type="ORF">LHGZ1_1238</name>
</gene>
<protein>
    <submittedName>
        <fullName evidence="1">Uncharacterized protein</fullName>
    </submittedName>
</protein>
<evidence type="ECO:0000313" key="2">
    <source>
        <dbReference type="Proteomes" id="UP000197424"/>
    </source>
</evidence>
<organism evidence="1 2">
    <name type="scientific">Laribacter hongkongensis</name>
    <dbReference type="NCBI Taxonomy" id="168471"/>
    <lineage>
        <taxon>Bacteria</taxon>
        <taxon>Pseudomonadati</taxon>
        <taxon>Pseudomonadota</taxon>
        <taxon>Betaproteobacteria</taxon>
        <taxon>Neisseriales</taxon>
        <taxon>Aquaspirillaceae</taxon>
        <taxon>Laribacter</taxon>
    </lineage>
</organism>
<dbReference type="AlphaFoldDB" id="A0A248LHU2"/>
<proteinExistence type="predicted"/>
<dbReference type="EMBL" id="CP022115">
    <property type="protein sequence ID" value="ASJ24069.1"/>
    <property type="molecule type" value="Genomic_DNA"/>
</dbReference>
<evidence type="ECO:0000313" key="1">
    <source>
        <dbReference type="EMBL" id="ASJ24069.1"/>
    </source>
</evidence>
<reference evidence="2" key="1">
    <citation type="submission" date="2017-06" db="EMBL/GenBank/DDBJ databases">
        <title>Whole genome sequence of Laribacter hongkongensis LHGZ1.</title>
        <authorList>
            <person name="Chen D."/>
            <person name="Wu H."/>
            <person name="Chen J."/>
        </authorList>
    </citation>
    <scope>NUCLEOTIDE SEQUENCE [LARGE SCALE GENOMIC DNA]</scope>
    <source>
        <strain evidence="2">LHGZ1</strain>
    </source>
</reference>
<accession>A0A248LHU2</accession>